<dbReference type="AlphaFoldDB" id="A0A0P9Y8V4"/>
<gene>
    <name evidence="1" type="ORF">ALO52_05179</name>
</gene>
<accession>A0A0P9Y8V4</accession>
<sequence>MTGVARRERLEFASVLKFFKRIQPHGVRKPVTRNSGAGHIPQHRMTLQLHERLPNRLRLQPVTPDDIHCGFARKSLIEGCQTTQCRLFARAQALMTPVKRSPERLMTGHSRASPLRQPLNALLQTSLQTRQCKGIDLRCRQFQRQRDAIELATEVTDDVHVTVPQDQTLLAGLGATDEQLHRRISQALLDTDLRGRRRNGQRLQWKQRFVTQVQRSSTGGKNGQLIGLRQQRAEPLPTAFVERFAVVGNQQTPPLCQLAGQARQARFAVPLQELGQAACQHLLTVHRREIDDTHAILIARHQTFGYAAGHGRFADASRAGQRDEAFCRQLSNQLAHHIIAPHDMGEAYRQVVGDMDRLGLFRRRSLLNLCHETIPALGQRFDVTLPIVERASQGCNLHPQVDLFDEGIRPDLCDQRFLVDHFTGVSDQDQQDIQCTPTQTQRFTVAQDLALSDMKHVGAEPQNVVRVGRLGCLGLIRCVWLAETPGLAVHCITFLIDPIHLGRQ</sequence>
<dbReference type="Proteomes" id="UP000050562">
    <property type="component" value="Unassembled WGS sequence"/>
</dbReference>
<proteinExistence type="predicted"/>
<dbReference type="EMBL" id="LJRC01000075">
    <property type="protein sequence ID" value="KPY39039.1"/>
    <property type="molecule type" value="Genomic_DNA"/>
</dbReference>
<evidence type="ECO:0000313" key="2">
    <source>
        <dbReference type="Proteomes" id="UP000050562"/>
    </source>
</evidence>
<reference evidence="1 2" key="1">
    <citation type="submission" date="2015-09" db="EMBL/GenBank/DDBJ databases">
        <title>Genome announcement of multiple Pseudomonas syringae strains.</title>
        <authorList>
            <person name="Thakur S."/>
            <person name="Wang P.W."/>
            <person name="Gong Y."/>
            <person name="Weir B.S."/>
            <person name="Guttman D.S."/>
        </authorList>
    </citation>
    <scope>NUCLEOTIDE SEQUENCE [LARGE SCALE GENOMIC DNA]</scope>
    <source>
        <strain evidence="1 2">ICMP3956</strain>
    </source>
</reference>
<protein>
    <submittedName>
        <fullName evidence="1">Uncharacterized protein</fullName>
    </submittedName>
</protein>
<dbReference type="PATRIC" id="fig|251707.3.peg.5522"/>
<organism evidence="1 2">
    <name type="scientific">Pseudomonas syringae pv. primulae</name>
    <dbReference type="NCBI Taxonomy" id="251707"/>
    <lineage>
        <taxon>Bacteria</taxon>
        <taxon>Pseudomonadati</taxon>
        <taxon>Pseudomonadota</taxon>
        <taxon>Gammaproteobacteria</taxon>
        <taxon>Pseudomonadales</taxon>
        <taxon>Pseudomonadaceae</taxon>
        <taxon>Pseudomonas</taxon>
    </lineage>
</organism>
<name>A0A0P9Y8V4_9PSED</name>
<comment type="caution">
    <text evidence="1">The sequence shown here is derived from an EMBL/GenBank/DDBJ whole genome shotgun (WGS) entry which is preliminary data.</text>
</comment>
<evidence type="ECO:0000313" key="1">
    <source>
        <dbReference type="EMBL" id="KPY39039.1"/>
    </source>
</evidence>